<organism evidence="6 7">
    <name type="scientific">Albula glossodonta</name>
    <name type="common">roundjaw bonefish</name>
    <dbReference type="NCBI Taxonomy" id="121402"/>
    <lineage>
        <taxon>Eukaryota</taxon>
        <taxon>Metazoa</taxon>
        <taxon>Chordata</taxon>
        <taxon>Craniata</taxon>
        <taxon>Vertebrata</taxon>
        <taxon>Euteleostomi</taxon>
        <taxon>Actinopterygii</taxon>
        <taxon>Neopterygii</taxon>
        <taxon>Teleostei</taxon>
        <taxon>Albuliformes</taxon>
        <taxon>Albulidae</taxon>
        <taxon>Albula</taxon>
    </lineage>
</organism>
<dbReference type="InterPro" id="IPR008936">
    <property type="entry name" value="Rho_GTPase_activation_prot"/>
</dbReference>
<dbReference type="GO" id="GO:0008270">
    <property type="term" value="F:zinc ion binding"/>
    <property type="evidence" value="ECO:0007669"/>
    <property type="project" value="UniProtKB-KW"/>
</dbReference>
<feature type="region of interest" description="Disordered" evidence="3">
    <location>
        <begin position="742"/>
        <end position="766"/>
    </location>
</feature>
<evidence type="ECO:0000259" key="4">
    <source>
        <dbReference type="PROSITE" id="PS50115"/>
    </source>
</evidence>
<dbReference type="PANTHER" id="PTHR45899">
    <property type="entry name" value="RHO GTPASE ACTIVATING PROTEIN AT 15B, ISOFORM C"/>
    <property type="match status" value="1"/>
</dbReference>
<evidence type="ECO:0000259" key="5">
    <source>
        <dbReference type="PROSITE" id="PS50238"/>
    </source>
</evidence>
<dbReference type="OrthoDB" id="29546at2759"/>
<evidence type="ECO:0000256" key="1">
    <source>
        <dbReference type="ARBA" id="ARBA00022468"/>
    </source>
</evidence>
<dbReference type="PROSITE" id="PS50238">
    <property type="entry name" value="RHOGAP"/>
    <property type="match status" value="1"/>
</dbReference>
<dbReference type="SUPFAM" id="SSF57863">
    <property type="entry name" value="ArfGap/RecO-like zinc finger"/>
    <property type="match status" value="1"/>
</dbReference>
<dbReference type="GO" id="GO:0005737">
    <property type="term" value="C:cytoplasm"/>
    <property type="evidence" value="ECO:0007669"/>
    <property type="project" value="TreeGrafter"/>
</dbReference>
<dbReference type="PANTHER" id="PTHR45899:SF5">
    <property type="entry name" value="ARF-GAP WITH RHO-GAP DOMAIN, ANK REPEAT AND PH DOMAIN-CONTAINING PROTEIN 1-LIKE"/>
    <property type="match status" value="1"/>
</dbReference>
<keyword evidence="2" id="KW-0479">Metal-binding</keyword>
<dbReference type="GO" id="GO:0005096">
    <property type="term" value="F:GTPase activator activity"/>
    <property type="evidence" value="ECO:0007669"/>
    <property type="project" value="UniProtKB-KW"/>
</dbReference>
<proteinExistence type="predicted"/>
<dbReference type="GO" id="GO:0005547">
    <property type="term" value="F:phosphatidylinositol-3,4,5-trisphosphate binding"/>
    <property type="evidence" value="ECO:0007669"/>
    <property type="project" value="TreeGrafter"/>
</dbReference>
<dbReference type="AlphaFoldDB" id="A0A8T2PGR6"/>
<keyword evidence="2" id="KW-0862">Zinc</keyword>
<keyword evidence="7" id="KW-1185">Reference proteome</keyword>
<dbReference type="Proteomes" id="UP000824540">
    <property type="component" value="Unassembled WGS sequence"/>
</dbReference>
<evidence type="ECO:0000313" key="7">
    <source>
        <dbReference type="Proteomes" id="UP000824540"/>
    </source>
</evidence>
<dbReference type="InterPro" id="IPR001164">
    <property type="entry name" value="ArfGAP_dom"/>
</dbReference>
<dbReference type="InterPro" id="IPR052227">
    <property type="entry name" value="Arf-Rho-GAP_ANK-PH_domain"/>
</dbReference>
<accession>A0A8T2PGR6</accession>
<name>A0A8T2PGR6_9TELE</name>
<feature type="region of interest" description="Disordered" evidence="3">
    <location>
        <begin position="130"/>
        <end position="338"/>
    </location>
</feature>
<sequence>MVFNISIDMTTPIPKPRARYRLEASIQKQLSTDRDPSDSEIVRSQDLNENSTTTATPCTQSTEGVAENGVTPIVILKGPPKVCPTTPNFQDEEIFKWISNADGKPLFDDSNPQPRRNQRQENVYLNLIPELNPSAPPEESNLNPSAPPEESNLNPSAPPEESDLNPSALPEESNLNPSAPSQESSLNPSGAPEESSLNPSGAPEESYLIPSAPPEDSDSGVHVAGGLGQTPNQTLPASPPPSPSGHNELIAWATDPGYDTSNEEELLAPATPRLEDEAAPGTEARQSPKEMQSHPQVVGSQVPSGQAGVPSNGHPAELDSGSVMRTKKVKQKSPRAATIRVSRKKQGQVEWIGGTQTGETPLREGVVSRSSWLDVWQGRKHHVLWATLDGQLMSLWKKRTEKFTEVVFHVSSITSVRPQERAHFSIYFGKKHIDFMAHSQAVQEGWVSSLHAARGQEPPLPPEQHGTLIMKDPRMKVYAAICGHNLWIYRNKEDFGLGLGMTYVSMNVASFKATGRHSFSVITPYKTFSFSTDSSRELTVWEGCLKQVIRNALSCSEVALRLWASPWNKVCADCGCANPEWASVNLLVVICEACAGQHRSMGINVSKVRSLKMDRKVWTEPLIQLFVLYGNKVANEVWGHNVPAVEQILPDATPNERNAFIRAKYRKGLYRRAHPLASSQTLLNQRLCEVVIGPDVPETMSLLCSGARVCGDPQCPSPISLAEQAGQAMQTELLRHNEYTEAPEYVQKPSRKPSSSTSSFTDSAMTAGPEELHGKLEDDRFLFSLENDSAACDVLDLREVISIFDHSFGKTHKFEMLTLMDQLVCDADTREALLKVKNRFDCIPVSYQQLLCGMVVLPGPVLDEELQGVLAVSRVSMREGGGLQHSEVWVALKCNEMLIYPTRGHQKDKLLLTANTAWKMDFTDNTIELTEGKRTISMQFERDSACRWWAELLMRSHPGAFSQEGRRDSLYQLPDAANGKVPPAMERCISHITQHGLKVDGIYRRCGMKTKVNQLVEDLMSSPSTAQLGKDEQDLLDIAGALKQILRQQVVLIPEMHMRPWVEAAAFPEEVERLHTYRRILNDLPPDNRAILSAFCGHLYMVQLYSHENRMTAQNLALVFVPTLFQDLAMNTNMVRLTRELIIHFTFIFQGESQETDGGEVLVTVF</sequence>
<comment type="caution">
    <text evidence="6">The sequence shown here is derived from an EMBL/GenBank/DDBJ whole genome shotgun (WGS) entry which is preliminary data.</text>
</comment>
<dbReference type="InterPro" id="IPR000198">
    <property type="entry name" value="RhoGAP_dom"/>
</dbReference>
<dbReference type="PRINTS" id="PR00405">
    <property type="entry name" value="REVINTRACTNG"/>
</dbReference>
<dbReference type="SMART" id="SM00233">
    <property type="entry name" value="PH"/>
    <property type="match status" value="3"/>
</dbReference>
<dbReference type="EMBL" id="JAFBMS010000006">
    <property type="protein sequence ID" value="KAG9351369.1"/>
    <property type="molecule type" value="Genomic_DNA"/>
</dbReference>
<evidence type="ECO:0000256" key="3">
    <source>
        <dbReference type="SAM" id="MobiDB-lite"/>
    </source>
</evidence>
<reference evidence="6" key="1">
    <citation type="thesis" date="2021" institute="BYU ScholarsArchive" country="Provo, UT, USA">
        <title>Applications of and Algorithms for Genome Assembly and Genomic Analyses with an Emphasis on Marine Teleosts.</title>
        <authorList>
            <person name="Pickett B.D."/>
        </authorList>
    </citation>
    <scope>NUCLEOTIDE SEQUENCE</scope>
    <source>
        <strain evidence="6">HI-2016</strain>
    </source>
</reference>
<evidence type="ECO:0008006" key="8">
    <source>
        <dbReference type="Google" id="ProtNLM"/>
    </source>
</evidence>
<dbReference type="Gene3D" id="1.10.220.150">
    <property type="entry name" value="Arf GTPase activating protein"/>
    <property type="match status" value="1"/>
</dbReference>
<dbReference type="Pfam" id="PF01412">
    <property type="entry name" value="ArfGap"/>
    <property type="match status" value="1"/>
</dbReference>
<feature type="domain" description="Rho-GAP" evidence="5">
    <location>
        <begin position="968"/>
        <end position="1149"/>
    </location>
</feature>
<dbReference type="Pfam" id="PF00620">
    <property type="entry name" value="RhoGAP"/>
    <property type="match status" value="1"/>
</dbReference>
<feature type="compositionally biased region" description="Polar residues" evidence="3">
    <location>
        <begin position="173"/>
        <end position="188"/>
    </location>
</feature>
<feature type="compositionally biased region" description="Basic and acidic residues" evidence="3">
    <location>
        <begin position="31"/>
        <end position="43"/>
    </location>
</feature>
<evidence type="ECO:0000313" key="6">
    <source>
        <dbReference type="EMBL" id="KAG9351369.1"/>
    </source>
</evidence>
<feature type="domain" description="Arf-GAP" evidence="4">
    <location>
        <begin position="556"/>
        <end position="680"/>
    </location>
</feature>
<dbReference type="GO" id="GO:0007165">
    <property type="term" value="P:signal transduction"/>
    <property type="evidence" value="ECO:0007669"/>
    <property type="project" value="InterPro"/>
</dbReference>
<feature type="region of interest" description="Disordered" evidence="3">
    <location>
        <begin position="28"/>
        <end position="65"/>
    </location>
</feature>
<dbReference type="PROSITE" id="PS50115">
    <property type="entry name" value="ARFGAP"/>
    <property type="match status" value="1"/>
</dbReference>
<dbReference type="SUPFAM" id="SSF48350">
    <property type="entry name" value="GTPase activation domain, GAP"/>
    <property type="match status" value="1"/>
</dbReference>
<dbReference type="InterPro" id="IPR001849">
    <property type="entry name" value="PH_domain"/>
</dbReference>
<dbReference type="SMART" id="SM00324">
    <property type="entry name" value="RhoGAP"/>
    <property type="match status" value="1"/>
</dbReference>
<dbReference type="InterPro" id="IPR011993">
    <property type="entry name" value="PH-like_dom_sf"/>
</dbReference>
<feature type="compositionally biased region" description="Low complexity" evidence="3">
    <location>
        <begin position="752"/>
        <end position="763"/>
    </location>
</feature>
<dbReference type="InterPro" id="IPR038508">
    <property type="entry name" value="ArfGAP_dom_sf"/>
</dbReference>
<dbReference type="SMART" id="SM00105">
    <property type="entry name" value="ArfGap"/>
    <property type="match status" value="1"/>
</dbReference>
<dbReference type="Gene3D" id="1.10.555.10">
    <property type="entry name" value="Rho GTPase activation protein"/>
    <property type="match status" value="1"/>
</dbReference>
<dbReference type="Gene3D" id="2.30.29.30">
    <property type="entry name" value="Pleckstrin-homology domain (PH domain)/Phosphotyrosine-binding domain (PTB)"/>
    <property type="match status" value="2"/>
</dbReference>
<protein>
    <recommendedName>
        <fullName evidence="8">Arf-GAP with Rho-GAP domain, ANK repeat and PH domain-containing protein 1-like</fullName>
    </recommendedName>
</protein>
<dbReference type="GO" id="GO:0008360">
    <property type="term" value="P:regulation of cell shape"/>
    <property type="evidence" value="ECO:0007669"/>
    <property type="project" value="TreeGrafter"/>
</dbReference>
<dbReference type="SUPFAM" id="SSF50729">
    <property type="entry name" value="PH domain-like"/>
    <property type="match status" value="2"/>
</dbReference>
<feature type="compositionally biased region" description="Low complexity" evidence="3">
    <location>
        <begin position="52"/>
        <end position="62"/>
    </location>
</feature>
<feature type="compositionally biased region" description="Polar residues" evidence="3">
    <location>
        <begin position="293"/>
        <end position="304"/>
    </location>
</feature>
<keyword evidence="1" id="KW-0343">GTPase activation</keyword>
<dbReference type="InterPro" id="IPR037278">
    <property type="entry name" value="ARFGAP/RecO"/>
</dbReference>
<evidence type="ECO:0000256" key="2">
    <source>
        <dbReference type="PROSITE-ProRule" id="PRU00288"/>
    </source>
</evidence>
<keyword evidence="2" id="KW-0863">Zinc-finger</keyword>
<gene>
    <name evidence="6" type="ORF">JZ751_022618</name>
</gene>